<dbReference type="Proteomes" id="UP001501461">
    <property type="component" value="Unassembled WGS sequence"/>
</dbReference>
<evidence type="ECO:0000256" key="11">
    <source>
        <dbReference type="RuleBase" id="RU003783"/>
    </source>
</evidence>
<evidence type="ECO:0000256" key="3">
    <source>
        <dbReference type="ARBA" id="ARBA00005842"/>
    </source>
</evidence>
<dbReference type="InterPro" id="IPR018022">
    <property type="entry name" value="IPT"/>
</dbReference>
<feature type="binding site" evidence="10">
    <location>
        <begin position="7"/>
        <end position="12"/>
    </location>
    <ligand>
        <name>substrate</name>
    </ligand>
</feature>
<evidence type="ECO:0000256" key="1">
    <source>
        <dbReference type="ARBA" id="ARBA00001946"/>
    </source>
</evidence>
<dbReference type="InterPro" id="IPR039657">
    <property type="entry name" value="Dimethylallyltransferase"/>
</dbReference>
<dbReference type="EC" id="2.5.1.75" evidence="10"/>
<comment type="catalytic activity">
    <reaction evidence="9 10 11">
        <text>adenosine(37) in tRNA + dimethylallyl diphosphate = N(6)-dimethylallyladenosine(37) in tRNA + diphosphate</text>
        <dbReference type="Rhea" id="RHEA:26482"/>
        <dbReference type="Rhea" id="RHEA-COMP:10162"/>
        <dbReference type="Rhea" id="RHEA-COMP:10375"/>
        <dbReference type="ChEBI" id="CHEBI:33019"/>
        <dbReference type="ChEBI" id="CHEBI:57623"/>
        <dbReference type="ChEBI" id="CHEBI:74411"/>
        <dbReference type="ChEBI" id="CHEBI:74415"/>
        <dbReference type="EC" id="2.5.1.75"/>
    </reaction>
</comment>
<dbReference type="SUPFAM" id="SSF52540">
    <property type="entry name" value="P-loop containing nucleoside triphosphate hydrolases"/>
    <property type="match status" value="1"/>
</dbReference>
<keyword evidence="5 10" id="KW-0819">tRNA processing</keyword>
<dbReference type="PANTHER" id="PTHR11088:SF60">
    <property type="entry name" value="TRNA DIMETHYLALLYLTRANSFERASE"/>
    <property type="match status" value="1"/>
</dbReference>
<dbReference type="NCBIfam" id="TIGR00174">
    <property type="entry name" value="miaA"/>
    <property type="match status" value="1"/>
</dbReference>
<keyword evidence="8 10" id="KW-0460">Magnesium</keyword>
<dbReference type="Pfam" id="PF01715">
    <property type="entry name" value="IPPT"/>
    <property type="match status" value="1"/>
</dbReference>
<keyword evidence="7 10" id="KW-0067">ATP-binding</keyword>
<evidence type="ECO:0000256" key="10">
    <source>
        <dbReference type="HAMAP-Rule" id="MF_00185"/>
    </source>
</evidence>
<accession>A0ABN2UJ33</accession>
<evidence type="ECO:0000256" key="5">
    <source>
        <dbReference type="ARBA" id="ARBA00022694"/>
    </source>
</evidence>
<feature type="site" description="Interaction with substrate tRNA" evidence="10">
    <location>
        <position position="96"/>
    </location>
</feature>
<evidence type="ECO:0000313" key="15">
    <source>
        <dbReference type="Proteomes" id="UP001501461"/>
    </source>
</evidence>
<evidence type="ECO:0000256" key="9">
    <source>
        <dbReference type="ARBA" id="ARBA00049563"/>
    </source>
</evidence>
<evidence type="ECO:0000313" key="14">
    <source>
        <dbReference type="EMBL" id="GAA2037307.1"/>
    </source>
</evidence>
<comment type="cofactor">
    <cofactor evidence="1 10">
        <name>Mg(2+)</name>
        <dbReference type="ChEBI" id="CHEBI:18420"/>
    </cofactor>
</comment>
<evidence type="ECO:0000256" key="2">
    <source>
        <dbReference type="ARBA" id="ARBA00003213"/>
    </source>
</evidence>
<organism evidence="14 15">
    <name type="scientific">Yaniella flava</name>
    <dbReference type="NCBI Taxonomy" id="287930"/>
    <lineage>
        <taxon>Bacteria</taxon>
        <taxon>Bacillati</taxon>
        <taxon>Actinomycetota</taxon>
        <taxon>Actinomycetes</taxon>
        <taxon>Micrococcales</taxon>
        <taxon>Micrococcaceae</taxon>
        <taxon>Yaniella</taxon>
    </lineage>
</organism>
<evidence type="ECO:0000256" key="12">
    <source>
        <dbReference type="RuleBase" id="RU003784"/>
    </source>
</evidence>
<feature type="binding site" evidence="10">
    <location>
        <begin position="5"/>
        <end position="12"/>
    </location>
    <ligand>
        <name>ATP</name>
        <dbReference type="ChEBI" id="CHEBI:30616"/>
    </ligand>
</feature>
<dbReference type="HAMAP" id="MF_00185">
    <property type="entry name" value="IPP_trans"/>
    <property type="match status" value="1"/>
</dbReference>
<keyword evidence="4 10" id="KW-0808">Transferase</keyword>
<name>A0ABN2UJ33_9MICC</name>
<evidence type="ECO:0000256" key="13">
    <source>
        <dbReference type="RuleBase" id="RU003785"/>
    </source>
</evidence>
<evidence type="ECO:0000256" key="4">
    <source>
        <dbReference type="ARBA" id="ARBA00022679"/>
    </source>
</evidence>
<dbReference type="Gene3D" id="1.10.20.140">
    <property type="match status" value="1"/>
</dbReference>
<comment type="caution">
    <text evidence="14">The sequence shown here is derived from an EMBL/GenBank/DDBJ whole genome shotgun (WGS) entry which is preliminary data.</text>
</comment>
<proteinExistence type="inferred from homology"/>
<dbReference type="EMBL" id="BAAAMN010000029">
    <property type="protein sequence ID" value="GAA2037307.1"/>
    <property type="molecule type" value="Genomic_DNA"/>
</dbReference>
<feature type="site" description="Interaction with substrate tRNA" evidence="10">
    <location>
        <position position="117"/>
    </location>
</feature>
<comment type="similarity">
    <text evidence="3 10 13">Belongs to the IPP transferase family.</text>
</comment>
<comment type="subunit">
    <text evidence="10">Monomer.</text>
</comment>
<comment type="caution">
    <text evidence="10">Lacks conserved residue(s) required for the propagation of feature annotation.</text>
</comment>
<dbReference type="InterPro" id="IPR027417">
    <property type="entry name" value="P-loop_NTPase"/>
</dbReference>
<reference evidence="14 15" key="1">
    <citation type="journal article" date="2019" name="Int. J. Syst. Evol. Microbiol.">
        <title>The Global Catalogue of Microorganisms (GCM) 10K type strain sequencing project: providing services to taxonomists for standard genome sequencing and annotation.</title>
        <authorList>
            <consortium name="The Broad Institute Genomics Platform"/>
            <consortium name="The Broad Institute Genome Sequencing Center for Infectious Disease"/>
            <person name="Wu L."/>
            <person name="Ma J."/>
        </authorList>
    </citation>
    <scope>NUCLEOTIDE SEQUENCE [LARGE SCALE GENOMIC DNA]</scope>
    <source>
        <strain evidence="14 15">JCM 13595</strain>
    </source>
</reference>
<evidence type="ECO:0000256" key="7">
    <source>
        <dbReference type="ARBA" id="ARBA00022840"/>
    </source>
</evidence>
<protein>
    <recommendedName>
        <fullName evidence="10">tRNA dimethylallyltransferase</fullName>
        <ecNumber evidence="10">2.5.1.75</ecNumber>
    </recommendedName>
    <alternativeName>
        <fullName evidence="10">Dimethylallyl diphosphate:tRNA dimethylallyltransferase</fullName>
        <shortName evidence="10">DMAPP:tRNA dimethylallyltransferase</shortName>
        <shortName evidence="10">DMATase</shortName>
    </alternativeName>
    <alternativeName>
        <fullName evidence="10">Isopentenyl-diphosphate:tRNA isopentenyltransferase</fullName>
        <shortName evidence="10">IPP transferase</shortName>
        <shortName evidence="10">IPPT</shortName>
        <shortName evidence="10">IPTase</shortName>
    </alternativeName>
</protein>
<gene>
    <name evidence="10 14" type="primary">miaA</name>
    <name evidence="14" type="ORF">GCM10009720_17380</name>
</gene>
<evidence type="ECO:0000256" key="8">
    <source>
        <dbReference type="ARBA" id="ARBA00022842"/>
    </source>
</evidence>
<dbReference type="Gene3D" id="3.40.50.300">
    <property type="entry name" value="P-loop containing nucleotide triphosphate hydrolases"/>
    <property type="match status" value="1"/>
</dbReference>
<comment type="function">
    <text evidence="2 10 12">Catalyzes the transfer of a dimethylallyl group onto the adenine at position 37 in tRNAs that read codons beginning with uridine, leading to the formation of N6-(dimethylallyl)adenosine (i(6)A).</text>
</comment>
<evidence type="ECO:0000256" key="6">
    <source>
        <dbReference type="ARBA" id="ARBA00022741"/>
    </source>
</evidence>
<sequence length="297" mass="33071">MALVGATATGKSDLAVALAQAVDGEIINADAMQFYQGMDIGTAKITEAEQQGIVHHLLDIYPLHVEATVAGFQTQARNTITDIRTRDRIPILVGGSGLYVRAALDTLEFPPTNTALRQQLIGEVELSGIDHLVKELQTVDPDAAHRLSDERRIIRAVEVHRLTGRPFSSFMPQREYHPDTQPVVQIGLSIPRTLLHERVEQRVYKMFDAGWVEEVSRLQDAGLAQAPTASKAIGYRQMLDYLAGSITKNEAIESTIVATRRFARRQETWFKADHRVHWIDTQSDDLVADALTVIESR</sequence>
<keyword evidence="15" id="KW-1185">Reference proteome</keyword>
<dbReference type="RefSeq" id="WP_343957644.1">
    <property type="nucleotide sequence ID" value="NZ_BAAAMN010000029.1"/>
</dbReference>
<dbReference type="PANTHER" id="PTHR11088">
    <property type="entry name" value="TRNA DIMETHYLALLYLTRANSFERASE"/>
    <property type="match status" value="1"/>
</dbReference>
<keyword evidence="6 10" id="KW-0547">Nucleotide-binding</keyword>